<feature type="compositionally biased region" description="Low complexity" evidence="1">
    <location>
        <begin position="538"/>
        <end position="557"/>
    </location>
</feature>
<protein>
    <submittedName>
        <fullName evidence="2">Uncharacterized protein</fullName>
    </submittedName>
</protein>
<dbReference type="Proteomes" id="UP000499080">
    <property type="component" value="Unassembled WGS sequence"/>
</dbReference>
<feature type="compositionally biased region" description="Polar residues" evidence="1">
    <location>
        <begin position="633"/>
        <end position="647"/>
    </location>
</feature>
<gene>
    <name evidence="2" type="ORF">AVEN_15344_1</name>
    <name evidence="3" type="ORF">AVEN_173999_1</name>
</gene>
<feature type="non-terminal residue" evidence="2">
    <location>
        <position position="2391"/>
    </location>
</feature>
<name>A0A4Y2SI47_ARAVE</name>
<sequence length="2391" mass="267493">MSEKCGNLYAYNEPLTTDHAIILPGIDDCSYSRYLEVINSVIGSKHIHSIFESNGQIKIYFKDKKYVTEILESGILLNKNYSQVSPQDFVLLKIYLSRVDPAIPDNSIEDVLKTYGHLESPIVHTKISEKSDFDHIDCGIREVKLKVYDGIRFPTKLNLFYKGIFYEVDAKVINQTPLKRSSDVIKTKKKDKYGKFKSTNVIKKDSPLTCESFPEWCKNNPDNCGGNKSQNSIDLLLQIHQSQTYLPKKNYQFYDKENSTALLFEKKTKLPVIQEQQIVAFSKNCVPNCSFNNTAKIAEIVLEKRHLRSNGAILQNRISSQSKQICSDKTHVNLSCEKIKKLDSTEKRHIKLKKIPKDIASGSVRNNRTKPVETFPNIEKDAATKVHNTRGTLKKIFSEKSSISGKSVCPTNHSAKKSKRLIEKSDLVHNEINLPLTSSSSPNLSGEKKTLSEKLGVCDNDICPSSKHRSAKKKLSSEKAGVCDKNIYPLSNSSSLLNHKTVKKKTPLKKSCTYNDLLCSSSNSSLSKHRAVKEETSVKSSVSNSSNNKSTPSNTSSLPKQKFGKGRTSEESDNLNNAVCPPSNASSSPKCRAFKGRAPKESVVHNDECPSSKSSSPKLVAAKIVFSEESSVCNDDVCQPSNSSSLPKSRAVKRKTSSEESGAYNSSSPKSPSSSNLEEQKRKKLKEKAIVCDNDAHLSSESISSANNIAAQCVVQDSSLNDSNQNVVDVHHPINQSAIPIDNLLSEVMQSDFSHNPILGPISNTTDTSPPNIKNQHPTTETCDDVSSNSTQLEDDTKNVEENFNMSDKDVQSTETQINNKLNNKLATCDLNVKTTSLPSSITAQTSVQIPIFSSNNLNADDSSLLKIPNHDSDGNLEEKVASNVKDPTQNLIQDVIDLNSSKMEKNDDLTNILADEAMDISSCEEKKETLEEISIASHHISPSLSSSLTLKAHSNKKDLDFSLCNPEELDSSERQSQNTVPINNSQYLCEDNLSSHLIADATSVKTASDIPFSKSNCEEPTLESDLSNGEYVNKDENNKNDISISNFDIMNSCSKLTLSANQERTSLHNLPNIIYNKFNSNETDAHQYVKQQAVSRKCLKSKLRSSLNVNPASFLIKSTAKNKSKNYGRYPANKMVHRLQHKNSLNHQTKKCREYQNRQYLFSSTQDKNLYEYEFDSDEDYSDQVSYSKWKNQNCSSKEYKKLDTNFTRRLTHSFNSYLQNKKRRNGINDVVMDENSELGTFNNKIGSISELRKRFKEAISPASSKLASINKEFDPNNYLPKNNVQTAGESSTKKKKVDSSENFYSNDDYFEVVHLGDGKHEKLSIIVKKKSKLDAPNKRDSVNVNSDLQALKMISKDSPSEFKSDPHNSSSKYMNRIDQQSIKKCQKRITSNDLIQNSSPVLHSEIFNVSSHNISYKTVPKYRVKSNSFSREKVISSPKTSKEDEFITNCKHQDNSLAPESSTLNKRAIIGKGQQFLQSNSNKLANDHSNYKIVLQKISDNSSKKSSSQACSRKIIKTKYRLKSNLEESISKNGKSKLVNKSKYRIDKNSRTNNDVFSGKRNDLKTNDQTEFFRISKENTVTDSVPAAVLQQNDNNDEVDFHSCVSGFLQQLATCSQQDKVPVQDSRKNLGKNLQKLLVNADPCSSQISKFNHCNSIKNGVSFEKDLLECNQEQDIPARQEKNIHLTQEVTNSFLDKISHSDLRSTSHYAKDDHASCRVLARDDSNYSFYRLKECSVLLERISLPDQLLYNANASTFLVSENNTIKSLKATLSVASNAEENEQNRSSSSTLLYIKQEPCDSSTFDRVDSIIEIEGTANSCFSSLSVPNYTHDLESSDYVPCQDAILIQGNDNAVITNVISCNEIGREDFSNRICEVKEEPHLEDYEREVTNNSSVVNKCILKQSEVLNGNQKLPECVNISEKCVEEYTNFQNKNLSDSAPNKFAGQIPKISSVSVVENNFNCSEISKHSHLKNTNSSNIGSRGNNISFEGDEEVQNNLQNPHYIDSSKSSNNDSESHMNKMKSSCTFQAVNPLVCSISTNSAGKLKKGNTKLTSIDKIAEFCALRKSASQIPAHQLKISLLKKQNSPVINSENSKQKHLGSVPSVSTETTVDCCVKPDFNEKSTENKKEHGTVEHLRHKSTICGEVSVLSSETGSNKDVHFPSIDLCIRKEQNGQAALTLEKTQDEDRKELTFTSCVGEPGISSDEKERGKEQNGQAALTLEKTWDEGRKESTFTSCFGEPGISSDENERSISPSNPVEVCVDKHVPVQLNQSECERNNSCCVLNRTDTYVVKSIAVKPQYILNKNIPKPEKRIYPKLYKKYPLSEKKLIAFINCMKYTKNVKHTTMQMLAKNNTPGALKDLIVQLYEFFQACNDNNKKLQISRLIMLL</sequence>
<accession>A0A4Y2SI47</accession>
<keyword evidence="4" id="KW-1185">Reference proteome</keyword>
<evidence type="ECO:0000313" key="3">
    <source>
        <dbReference type="EMBL" id="GBN87004.1"/>
    </source>
</evidence>
<dbReference type="EMBL" id="BGPR01021559">
    <property type="protein sequence ID" value="GBN86970.1"/>
    <property type="molecule type" value="Genomic_DNA"/>
</dbReference>
<reference evidence="2 4" key="1">
    <citation type="journal article" date="2019" name="Sci. Rep.">
        <title>Orb-weaving spider Araneus ventricosus genome elucidates the spidroin gene catalogue.</title>
        <authorList>
            <person name="Kono N."/>
            <person name="Nakamura H."/>
            <person name="Ohtoshi R."/>
            <person name="Moran D.A.P."/>
            <person name="Shinohara A."/>
            <person name="Yoshida Y."/>
            <person name="Fujiwara M."/>
            <person name="Mori M."/>
            <person name="Tomita M."/>
            <person name="Arakawa K."/>
        </authorList>
    </citation>
    <scope>NUCLEOTIDE SEQUENCE [LARGE SCALE GENOMIC DNA]</scope>
</reference>
<proteinExistence type="predicted"/>
<feature type="region of interest" description="Disordered" evidence="1">
    <location>
        <begin position="633"/>
        <end position="682"/>
    </location>
</feature>
<evidence type="ECO:0000313" key="2">
    <source>
        <dbReference type="EMBL" id="GBN86970.1"/>
    </source>
</evidence>
<feature type="compositionally biased region" description="Low complexity" evidence="1">
    <location>
        <begin position="659"/>
        <end position="677"/>
    </location>
</feature>
<organism evidence="2 4">
    <name type="scientific">Araneus ventricosus</name>
    <name type="common">Orbweaver spider</name>
    <name type="synonym">Epeira ventricosa</name>
    <dbReference type="NCBI Taxonomy" id="182803"/>
    <lineage>
        <taxon>Eukaryota</taxon>
        <taxon>Metazoa</taxon>
        <taxon>Ecdysozoa</taxon>
        <taxon>Arthropoda</taxon>
        <taxon>Chelicerata</taxon>
        <taxon>Arachnida</taxon>
        <taxon>Araneae</taxon>
        <taxon>Araneomorphae</taxon>
        <taxon>Entelegynae</taxon>
        <taxon>Araneoidea</taxon>
        <taxon>Araneidae</taxon>
        <taxon>Araneus</taxon>
    </lineage>
</organism>
<feature type="region of interest" description="Disordered" evidence="1">
    <location>
        <begin position="2003"/>
        <end position="2022"/>
    </location>
</feature>
<dbReference type="OrthoDB" id="6417047at2759"/>
<comment type="caution">
    <text evidence="2">The sequence shown here is derived from an EMBL/GenBank/DDBJ whole genome shotgun (WGS) entry which is preliminary data.</text>
</comment>
<feature type="region of interest" description="Disordered" evidence="1">
    <location>
        <begin position="529"/>
        <end position="593"/>
    </location>
</feature>
<evidence type="ECO:0000313" key="4">
    <source>
        <dbReference type="Proteomes" id="UP000499080"/>
    </source>
</evidence>
<dbReference type="EMBL" id="BGPR01021573">
    <property type="protein sequence ID" value="GBN87004.1"/>
    <property type="molecule type" value="Genomic_DNA"/>
</dbReference>
<evidence type="ECO:0000256" key="1">
    <source>
        <dbReference type="SAM" id="MobiDB-lite"/>
    </source>
</evidence>
<feature type="region of interest" description="Disordered" evidence="1">
    <location>
        <begin position="2198"/>
        <end position="2218"/>
    </location>
</feature>